<protein>
    <recommendedName>
        <fullName evidence="7">Cell division control protein</fullName>
    </recommendedName>
</protein>
<dbReference type="Proteomes" id="UP000799766">
    <property type="component" value="Unassembled WGS sequence"/>
</dbReference>
<dbReference type="Pfam" id="PF09079">
    <property type="entry name" value="WHD_Cdc6"/>
    <property type="match status" value="1"/>
</dbReference>
<evidence type="ECO:0000256" key="6">
    <source>
        <dbReference type="ARBA" id="ARBA00023306"/>
    </source>
</evidence>
<dbReference type="Pfam" id="PF22606">
    <property type="entry name" value="Cdc6-ORC-like_ATPase_lid"/>
    <property type="match status" value="1"/>
</dbReference>
<dbReference type="InterPro" id="IPR016314">
    <property type="entry name" value="Cdc6/18"/>
</dbReference>
<feature type="compositionally biased region" description="Basic residues" evidence="8">
    <location>
        <begin position="20"/>
        <end position="30"/>
    </location>
</feature>
<keyword evidence="5" id="KW-0539">Nucleus</keyword>
<dbReference type="GO" id="GO:0051301">
    <property type="term" value="P:cell division"/>
    <property type="evidence" value="ECO:0007669"/>
    <property type="project" value="UniProtKB-UniRule"/>
</dbReference>
<name>A0A6A6NY10_9PEZI</name>
<dbReference type="PANTHER" id="PTHR10763">
    <property type="entry name" value="CELL DIVISION CONTROL PROTEIN 6-RELATED"/>
    <property type="match status" value="1"/>
</dbReference>
<dbReference type="OrthoDB" id="1926878at2759"/>
<accession>A0A6A6NY10</accession>
<dbReference type="InterPro" id="IPR049945">
    <property type="entry name" value="AAA_22"/>
</dbReference>
<dbReference type="InterPro" id="IPR054425">
    <property type="entry name" value="Cdc6_ORC1-like_ATPase_lid"/>
</dbReference>
<dbReference type="InterPro" id="IPR015163">
    <property type="entry name" value="Cdc6_C"/>
</dbReference>
<feature type="domain" description="AAA+ ATPase" evidence="9">
    <location>
        <begin position="206"/>
        <end position="350"/>
    </location>
</feature>
<keyword evidence="6" id="KW-0131">Cell cycle</keyword>
<dbReference type="FunFam" id="3.40.50.300:FF:000547">
    <property type="entry name" value="Cell division control protein"/>
    <property type="match status" value="1"/>
</dbReference>
<dbReference type="Gene3D" id="1.10.8.60">
    <property type="match status" value="1"/>
</dbReference>
<evidence type="ECO:0000256" key="2">
    <source>
        <dbReference type="ARBA" id="ARBA00006184"/>
    </source>
</evidence>
<dbReference type="InterPro" id="IPR036388">
    <property type="entry name" value="WH-like_DNA-bd_sf"/>
</dbReference>
<dbReference type="InterPro" id="IPR050311">
    <property type="entry name" value="ORC1/CDC6"/>
</dbReference>
<keyword evidence="4" id="KW-0235">DNA replication</keyword>
<comment type="similarity">
    <text evidence="2 7">Belongs to the CDC6/cdc18 family.</text>
</comment>
<dbReference type="GO" id="GO:0005634">
    <property type="term" value="C:nucleus"/>
    <property type="evidence" value="ECO:0007669"/>
    <property type="project" value="UniProtKB-SubCell"/>
</dbReference>
<dbReference type="AlphaFoldDB" id="A0A6A6NY10"/>
<feature type="compositionally biased region" description="Polar residues" evidence="8">
    <location>
        <begin position="148"/>
        <end position="160"/>
    </location>
</feature>
<evidence type="ECO:0000256" key="8">
    <source>
        <dbReference type="SAM" id="MobiDB-lite"/>
    </source>
</evidence>
<reference evidence="10" key="1">
    <citation type="journal article" date="2020" name="Stud. Mycol.">
        <title>101 Dothideomycetes genomes: a test case for predicting lifestyles and emergence of pathogens.</title>
        <authorList>
            <person name="Haridas S."/>
            <person name="Albert R."/>
            <person name="Binder M."/>
            <person name="Bloem J."/>
            <person name="Labutti K."/>
            <person name="Salamov A."/>
            <person name="Andreopoulos B."/>
            <person name="Baker S."/>
            <person name="Barry K."/>
            <person name="Bills G."/>
            <person name="Bluhm B."/>
            <person name="Cannon C."/>
            <person name="Castanera R."/>
            <person name="Culley D."/>
            <person name="Daum C."/>
            <person name="Ezra D."/>
            <person name="Gonzalez J."/>
            <person name="Henrissat B."/>
            <person name="Kuo A."/>
            <person name="Liang C."/>
            <person name="Lipzen A."/>
            <person name="Lutzoni F."/>
            <person name="Magnuson J."/>
            <person name="Mondo S."/>
            <person name="Nolan M."/>
            <person name="Ohm R."/>
            <person name="Pangilinan J."/>
            <person name="Park H.-J."/>
            <person name="Ramirez L."/>
            <person name="Alfaro M."/>
            <person name="Sun H."/>
            <person name="Tritt A."/>
            <person name="Yoshinaga Y."/>
            <person name="Zwiers L.-H."/>
            <person name="Turgeon B."/>
            <person name="Goodwin S."/>
            <person name="Spatafora J."/>
            <person name="Crous P."/>
            <person name="Grigoriev I."/>
        </authorList>
    </citation>
    <scope>NUCLEOTIDE SEQUENCE</scope>
    <source>
        <strain evidence="10">ATCC 16933</strain>
    </source>
</reference>
<keyword evidence="11" id="KW-1185">Reference proteome</keyword>
<proteinExistence type="inferred from homology"/>
<dbReference type="GO" id="GO:0016887">
    <property type="term" value="F:ATP hydrolysis activity"/>
    <property type="evidence" value="ECO:0007669"/>
    <property type="project" value="InterPro"/>
</dbReference>
<dbReference type="SUPFAM" id="SSF52540">
    <property type="entry name" value="P-loop containing nucleoside triphosphate hydrolases"/>
    <property type="match status" value="1"/>
</dbReference>
<organism evidence="10 11">
    <name type="scientific">Lineolata rhizophorae</name>
    <dbReference type="NCBI Taxonomy" id="578093"/>
    <lineage>
        <taxon>Eukaryota</taxon>
        <taxon>Fungi</taxon>
        <taxon>Dikarya</taxon>
        <taxon>Ascomycota</taxon>
        <taxon>Pezizomycotina</taxon>
        <taxon>Dothideomycetes</taxon>
        <taxon>Dothideomycetes incertae sedis</taxon>
        <taxon>Lineolatales</taxon>
        <taxon>Lineolataceae</taxon>
        <taxon>Lineolata</taxon>
    </lineage>
</organism>
<feature type="region of interest" description="Disordered" evidence="8">
    <location>
        <begin position="1"/>
        <end position="77"/>
    </location>
</feature>
<dbReference type="PANTHER" id="PTHR10763:SF26">
    <property type="entry name" value="CELL DIVISION CONTROL PROTEIN 6 HOMOLOG"/>
    <property type="match status" value="1"/>
</dbReference>
<dbReference type="InterPro" id="IPR003593">
    <property type="entry name" value="AAA+_ATPase"/>
</dbReference>
<dbReference type="GO" id="GO:0006270">
    <property type="term" value="P:DNA replication initiation"/>
    <property type="evidence" value="ECO:0007669"/>
    <property type="project" value="UniProtKB-UniRule"/>
</dbReference>
<comment type="subcellular location">
    <subcellularLocation>
        <location evidence="1">Nucleus</location>
    </subcellularLocation>
</comment>
<evidence type="ECO:0000313" key="11">
    <source>
        <dbReference type="Proteomes" id="UP000799766"/>
    </source>
</evidence>
<evidence type="ECO:0000256" key="7">
    <source>
        <dbReference type="PIRNR" id="PIRNR001767"/>
    </source>
</evidence>
<evidence type="ECO:0000259" key="9">
    <source>
        <dbReference type="SMART" id="SM00382"/>
    </source>
</evidence>
<dbReference type="Pfam" id="PF13401">
    <property type="entry name" value="AAA_22"/>
    <property type="match status" value="1"/>
</dbReference>
<dbReference type="SMART" id="SM00382">
    <property type="entry name" value="AAA"/>
    <property type="match status" value="1"/>
</dbReference>
<keyword evidence="10" id="KW-0378">Hydrolase</keyword>
<evidence type="ECO:0000256" key="4">
    <source>
        <dbReference type="ARBA" id="ARBA00022705"/>
    </source>
</evidence>
<dbReference type="Gene3D" id="1.10.10.10">
    <property type="entry name" value="Winged helix-like DNA-binding domain superfamily/Winged helix DNA-binding domain"/>
    <property type="match status" value="1"/>
</dbReference>
<dbReference type="CDD" id="cd00009">
    <property type="entry name" value="AAA"/>
    <property type="match status" value="1"/>
</dbReference>
<evidence type="ECO:0000256" key="1">
    <source>
        <dbReference type="ARBA" id="ARBA00004123"/>
    </source>
</evidence>
<dbReference type="InterPro" id="IPR027417">
    <property type="entry name" value="P-loop_NTPase"/>
</dbReference>
<dbReference type="EMBL" id="MU001682">
    <property type="protein sequence ID" value="KAF2456620.1"/>
    <property type="molecule type" value="Genomic_DNA"/>
</dbReference>
<sequence length="661" mass="71577">MPCSVLGKRTRSVTESSGKSSRKERGRKRTQFVVGNDENENPFITRQTRSSARLGHDDAPSDAPSDGFQSAGKENNLSCSVPAKHGAFESRVALTPGKINSHFKSTKFLTTSGAKSVRTTSQTPTRYHDALLADTSVTPKRRVGLSGKSLTPRKSQTPATPKTAPSVYNEARQLFSQTVLATDLVGRESEKDELEVFVMDRVESMSSGCIYISGPPGTGKSALVSQITRQFEGMKVVKSAYLNCMSIKSGADIYTTLLDDFGCDATGLEASPMETLREVFFKRESVYLVTLDEIDHILDLDLDCLYKIFEWSLLPSNSLALVGIANALDFTDRFLPRLKSRGLKPQLLPFMPYSAAQVGRIITSKLKSLLPFGSTAPRDFTPFIHPTAVQFLSKKVAAQTGDLRKAFDIARRAIDLVETEARDKQARDATTQQPPTPTPSPSKTPLIANMNLSSPPGAHSPIKTPSRKTPLTSALGDLTIETAPRATISHIARITATVFGNGAQQRLLGLNLQQKAVLCALRALENKKKETAHHQQRQRIATHAATAAVVAPTIRELYNAYSSLCRHEDIFHPLSATEFRDVVASLETLSLVAMVEGKGGSFATPTTPSKRGRAKGGFATSIIEERRVASAVGAGELETALNGVGGRILKRILIGAGLDEL</sequence>
<dbReference type="Gene3D" id="3.40.50.300">
    <property type="entry name" value="P-loop containing nucleotide triphosphate hydrolases"/>
    <property type="match status" value="1"/>
</dbReference>
<feature type="region of interest" description="Disordered" evidence="8">
    <location>
        <begin position="141"/>
        <end position="165"/>
    </location>
</feature>
<evidence type="ECO:0000313" key="10">
    <source>
        <dbReference type="EMBL" id="KAF2456620.1"/>
    </source>
</evidence>
<feature type="region of interest" description="Disordered" evidence="8">
    <location>
        <begin position="420"/>
        <end position="445"/>
    </location>
</feature>
<feature type="compositionally biased region" description="Polar residues" evidence="8">
    <location>
        <begin position="42"/>
        <end position="51"/>
    </location>
</feature>
<keyword evidence="3" id="KW-0132">Cell division</keyword>
<dbReference type="PIRSF" id="PIRSF001767">
    <property type="entry name" value="Cdc6"/>
    <property type="match status" value="1"/>
</dbReference>
<evidence type="ECO:0000256" key="5">
    <source>
        <dbReference type="ARBA" id="ARBA00023242"/>
    </source>
</evidence>
<dbReference type="GO" id="GO:0033314">
    <property type="term" value="P:mitotic DNA replication checkpoint signaling"/>
    <property type="evidence" value="ECO:0007669"/>
    <property type="project" value="TreeGrafter"/>
</dbReference>
<evidence type="ECO:0000256" key="3">
    <source>
        <dbReference type="ARBA" id="ARBA00022618"/>
    </source>
</evidence>
<dbReference type="GO" id="GO:0003688">
    <property type="term" value="F:DNA replication origin binding"/>
    <property type="evidence" value="ECO:0007669"/>
    <property type="project" value="TreeGrafter"/>
</dbReference>
<gene>
    <name evidence="10" type="ORF">BDY21DRAFT_287489</name>
</gene>